<dbReference type="InterPro" id="IPR027417">
    <property type="entry name" value="P-loop_NTPase"/>
</dbReference>
<evidence type="ECO:0000256" key="1">
    <source>
        <dbReference type="SAM" id="Coils"/>
    </source>
</evidence>
<dbReference type="PANTHER" id="PTHR10887">
    <property type="entry name" value="DNA2/NAM7 HELICASE FAMILY"/>
    <property type="match status" value="1"/>
</dbReference>
<dbReference type="AlphaFoldDB" id="A0A4Y9FJX4"/>
<name>A0A4Y9FJX4_STRAI</name>
<dbReference type="PANTHER" id="PTHR10887:SF530">
    <property type="entry name" value="SUPERFAMILY I DNA HELICASES"/>
    <property type="match status" value="1"/>
</dbReference>
<dbReference type="InterPro" id="IPR041677">
    <property type="entry name" value="DNA2/NAM7_AAA_11"/>
</dbReference>
<gene>
    <name evidence="4" type="ORF">E4U01_09905</name>
</gene>
<comment type="caution">
    <text evidence="4">The sequence shown here is derived from an EMBL/GenBank/DDBJ whole genome shotgun (WGS) entry which is preliminary data.</text>
</comment>
<accession>A0A4Y9FJX4</accession>
<dbReference type="Proteomes" id="UP000297747">
    <property type="component" value="Unassembled WGS sequence"/>
</dbReference>
<keyword evidence="4" id="KW-0547">Nucleotide-binding</keyword>
<dbReference type="Gene3D" id="3.40.50.300">
    <property type="entry name" value="P-loop containing nucleotide triphosphate hydrolases"/>
    <property type="match status" value="3"/>
</dbReference>
<dbReference type="GO" id="GO:0004386">
    <property type="term" value="F:helicase activity"/>
    <property type="evidence" value="ECO:0007669"/>
    <property type="project" value="UniProtKB-KW"/>
</dbReference>
<dbReference type="SUPFAM" id="SSF52540">
    <property type="entry name" value="P-loop containing nucleoside triphosphate hydrolases"/>
    <property type="match status" value="2"/>
</dbReference>
<keyword evidence="1" id="KW-0175">Coiled coil</keyword>
<organism evidence="4 5">
    <name type="scientific">Streptococcus acidominimus</name>
    <dbReference type="NCBI Taxonomy" id="1326"/>
    <lineage>
        <taxon>Bacteria</taxon>
        <taxon>Bacillati</taxon>
        <taxon>Bacillota</taxon>
        <taxon>Bacilli</taxon>
        <taxon>Lactobacillales</taxon>
        <taxon>Streptococcaceae</taxon>
        <taxon>Streptococcus</taxon>
    </lineage>
</organism>
<sequence length="1003" mass="114575">MMNHITNYFKSALLAQKHPIIDFKDSKDTYKIITKEEFEDGIIDVAIADEWVKGENDAIDVLIVPKTIKTVFENAAKITHKIEELTGILYVPATLHKSGELRYSEKVPWIPREFLAPMIDPQLSLGSMDDVDTFLSNTTARRIKISSWEEYIAYIKDFYRAVTSCDFDKDEMNVVDPTLELETSIYIVLDNTINATVNIEQLYDNIAQNEVAKPLYERFIRPRIERSKSLISNRSVEKMQDHKGQMGGEYPLGQSQREAINHFSELKNSEILAVSGPPGTGKTTLLQSIVANMYVKNALEKAKAPIIVAASTNNQAVTNIIDSFGHVTKVGIKNLEERWITGVNSFAVYFPSSNRRESAEEKGYQCTSREGDGFAVQVDSDSNIHQSTEKMIESASHYFNRKIRGIDECRDIIHTELIRIDDEKNKLLSDLHDIRGFTQGKGIPDYIHELDQDIAKCMSDIKELEKKQTEDTNQINLYQHRVDEWYESYKKISFYTRILGKFNIGHQKILSRLKLSMTVEEYQFLENIRNFDDIIDNYSKLVETVRSNVLKIRQQIKEIQKTINGKEKDKQQVLSLRKQVHIRCQQLKEYHCDIYAGKNVNSRDDVIKDFEECILEKINDHIDTNIRYIEFWLAVHYYECRWLLGEASITGKQRGTSYKNVIESLYSRLAMVSPCMVMTFFMLPKYFKVSDKNEKVPSYLYNFIDLLIVDEAGQVSPEIAAASFALAKKAVVVGDEHQIPPVWGIDSALDESLALTYNVIGNNMTFEELIHYGQNCSQSSVMKVASNSCHYNKYDRGLFLSEHRRCYDEIVAYCNELVYSGMLKACRGAGIDDHNYPLSLPHMGYKNIEIRSSKKEGCSRINEKEAEEIANWLSIHYSTIVAAYKGQGKMIEDSEILAIITPFKAQVKILKSALEKSLKDLSKNIDVGTVHTFQGAERKVIILSTVYGSDDGCFFINQNASLMNVAVSRAKDAFWVFGARDCLDKIGRSPSALLRKYVVEEIV</sequence>
<dbReference type="Pfam" id="PF13086">
    <property type="entry name" value="AAA_11"/>
    <property type="match status" value="1"/>
</dbReference>
<dbReference type="InterPro" id="IPR041679">
    <property type="entry name" value="DNA2/NAM7-like_C"/>
</dbReference>
<dbReference type="CDD" id="cd18808">
    <property type="entry name" value="SF1_C_Upf1"/>
    <property type="match status" value="1"/>
</dbReference>
<dbReference type="Pfam" id="PF13087">
    <property type="entry name" value="AAA_12"/>
    <property type="match status" value="1"/>
</dbReference>
<feature type="domain" description="DNA2/NAM7 helicase helicase" evidence="2">
    <location>
        <begin position="253"/>
        <end position="439"/>
    </location>
</feature>
<evidence type="ECO:0000259" key="3">
    <source>
        <dbReference type="Pfam" id="PF13087"/>
    </source>
</evidence>
<keyword evidence="4" id="KW-0347">Helicase</keyword>
<proteinExistence type="predicted"/>
<protein>
    <submittedName>
        <fullName evidence="4">DNA helicase</fullName>
    </submittedName>
</protein>
<evidence type="ECO:0000313" key="4">
    <source>
        <dbReference type="EMBL" id="TFU29487.1"/>
    </source>
</evidence>
<evidence type="ECO:0000313" key="5">
    <source>
        <dbReference type="Proteomes" id="UP000297747"/>
    </source>
</evidence>
<dbReference type="InterPro" id="IPR045055">
    <property type="entry name" value="DNA2/NAM7-like"/>
</dbReference>
<dbReference type="InterPro" id="IPR047187">
    <property type="entry name" value="SF1_C_Upf1"/>
</dbReference>
<keyword evidence="4" id="KW-0067">ATP-binding</keyword>
<dbReference type="RefSeq" id="WP_135053483.1">
    <property type="nucleotide sequence ID" value="NZ_CAKOCW010000087.1"/>
</dbReference>
<reference evidence="4 5" key="1">
    <citation type="submission" date="2019-03" db="EMBL/GenBank/DDBJ databases">
        <title>Diversity of the mouse oral microbiome.</title>
        <authorList>
            <person name="Joseph S."/>
            <person name="Aduse-Opoku J."/>
            <person name="Curtis M."/>
            <person name="Wade W."/>
            <person name="Hashim A."/>
        </authorList>
    </citation>
    <scope>NUCLEOTIDE SEQUENCE [LARGE SCALE GENOMIC DNA]</scope>
    <source>
        <strain evidence="4 5">HT4</strain>
    </source>
</reference>
<feature type="domain" description="DNA2/NAM7 helicase-like C-terminal" evidence="3">
    <location>
        <begin position="795"/>
        <end position="980"/>
    </location>
</feature>
<feature type="coiled-coil region" evidence="1">
    <location>
        <begin position="447"/>
        <end position="481"/>
    </location>
</feature>
<dbReference type="EMBL" id="SPQA01000062">
    <property type="protein sequence ID" value="TFU29487.1"/>
    <property type="molecule type" value="Genomic_DNA"/>
</dbReference>
<keyword evidence="4" id="KW-0378">Hydrolase</keyword>
<evidence type="ECO:0000259" key="2">
    <source>
        <dbReference type="Pfam" id="PF13086"/>
    </source>
</evidence>